<name>A0ABY1QSF6_9SPHN</name>
<feature type="region of interest" description="Disordered" evidence="1">
    <location>
        <begin position="61"/>
        <end position="95"/>
    </location>
</feature>
<evidence type="ECO:0000256" key="1">
    <source>
        <dbReference type="SAM" id="MobiDB-lite"/>
    </source>
</evidence>
<accession>A0ABY1QSF6</accession>
<comment type="caution">
    <text evidence="3">The sequence shown here is derived from an EMBL/GenBank/DDBJ whole genome shotgun (WGS) entry which is preliminary data.</text>
</comment>
<evidence type="ECO:0000259" key="2">
    <source>
        <dbReference type="Pfam" id="PF03167"/>
    </source>
</evidence>
<feature type="domain" description="Uracil-DNA glycosylase-like" evidence="2">
    <location>
        <begin position="123"/>
        <end position="218"/>
    </location>
</feature>
<dbReference type="SUPFAM" id="SSF52141">
    <property type="entry name" value="Uracil-DNA glycosylase-like"/>
    <property type="match status" value="1"/>
</dbReference>
<gene>
    <name evidence="3" type="ORF">SAMN06296065_11231</name>
</gene>
<feature type="compositionally biased region" description="Basic and acidic residues" evidence="1">
    <location>
        <begin position="70"/>
        <end position="82"/>
    </location>
</feature>
<organism evidence="3 4">
    <name type="scientific">Novosphingobium panipatense</name>
    <dbReference type="NCBI Taxonomy" id="428991"/>
    <lineage>
        <taxon>Bacteria</taxon>
        <taxon>Pseudomonadati</taxon>
        <taxon>Pseudomonadota</taxon>
        <taxon>Alphaproteobacteria</taxon>
        <taxon>Sphingomonadales</taxon>
        <taxon>Sphingomonadaceae</taxon>
        <taxon>Novosphingobium</taxon>
    </lineage>
</organism>
<evidence type="ECO:0000313" key="3">
    <source>
        <dbReference type="EMBL" id="SMP79003.1"/>
    </source>
</evidence>
<dbReference type="Gene3D" id="3.40.470.10">
    <property type="entry name" value="Uracil-DNA glycosylase-like domain"/>
    <property type="match status" value="1"/>
</dbReference>
<sequence>MFSRAIKVAIALIAPARQVKTRAMDQPPNPDFLDDITGALDWWRTAGVDCDFLDEPVEWLAAPEGEEPAPVERRRPPPRPDPEAPPPVARLDPGSLPQGLEAFASWWMTEPLLCEGGPAARVPPQGRPGADLMVVVEEPEAQDIDTLLSGSHGKLLDAILSAFGTDRHNVYLASALPRHTPGADWEAMNERGLGQVLAHHIGLVAPKRLFVLGGNVLPLIGHESPHRPAMLRTFNHVDRQIPLLASWALPALLTQPRAKPVLWRAWLEWTAG</sequence>
<proteinExistence type="predicted"/>
<dbReference type="EMBL" id="FXUI01000012">
    <property type="protein sequence ID" value="SMP79003.1"/>
    <property type="molecule type" value="Genomic_DNA"/>
</dbReference>
<dbReference type="InterPro" id="IPR036895">
    <property type="entry name" value="Uracil-DNA_glycosylase-like_sf"/>
</dbReference>
<reference evidence="3 4" key="1">
    <citation type="submission" date="2017-05" db="EMBL/GenBank/DDBJ databases">
        <authorList>
            <person name="Varghese N."/>
            <person name="Submissions S."/>
        </authorList>
    </citation>
    <scope>NUCLEOTIDE SEQUENCE [LARGE SCALE GENOMIC DNA]</scope>
    <source>
        <strain evidence="3 4">SM16</strain>
    </source>
</reference>
<dbReference type="InterPro" id="IPR005122">
    <property type="entry name" value="Uracil-DNA_glycosylase-like"/>
</dbReference>
<protein>
    <submittedName>
        <fullName evidence="3">DNA polymerase</fullName>
    </submittedName>
</protein>
<keyword evidence="4" id="KW-1185">Reference proteome</keyword>
<evidence type="ECO:0000313" key="4">
    <source>
        <dbReference type="Proteomes" id="UP001157910"/>
    </source>
</evidence>
<dbReference type="Pfam" id="PF03167">
    <property type="entry name" value="UDG"/>
    <property type="match status" value="1"/>
</dbReference>
<dbReference type="Proteomes" id="UP001157910">
    <property type="component" value="Unassembled WGS sequence"/>
</dbReference>